<dbReference type="Proteomes" id="UP001185737">
    <property type="component" value="Unassembled WGS sequence"/>
</dbReference>
<dbReference type="Gene3D" id="3.40.50.970">
    <property type="match status" value="1"/>
</dbReference>
<dbReference type="Pfam" id="PF01558">
    <property type="entry name" value="POR"/>
    <property type="match status" value="1"/>
</dbReference>
<keyword evidence="5" id="KW-1185">Reference proteome</keyword>
<dbReference type="RefSeq" id="WP_283353729.1">
    <property type="nucleotide sequence ID" value="NZ_JAWLKA010000005.1"/>
</dbReference>
<dbReference type="InterPro" id="IPR019752">
    <property type="entry name" value="Pyrv/ketoisovalerate_OxRed_cat"/>
</dbReference>
<proteinExistence type="predicted"/>
<dbReference type="InterPro" id="IPR009014">
    <property type="entry name" value="Transketo_C/PFOR_II"/>
</dbReference>
<evidence type="ECO:0000259" key="3">
    <source>
        <dbReference type="Pfam" id="PF01855"/>
    </source>
</evidence>
<reference evidence="4 5" key="1">
    <citation type="submission" date="2023-10" db="EMBL/GenBank/DDBJ databases">
        <title>Development of a sustainable strategy for remediation of hydrocarbon-contaminated territories based on the waste exchange concept.</title>
        <authorList>
            <person name="Krivoruchko A."/>
        </authorList>
    </citation>
    <scope>NUCLEOTIDE SEQUENCE [LARGE SCALE GENOMIC DNA]</scope>
    <source>
        <strain evidence="4 5">IEGM 60</strain>
    </source>
</reference>
<dbReference type="SUPFAM" id="SSF52922">
    <property type="entry name" value="TK C-terminal domain-like"/>
    <property type="match status" value="1"/>
</dbReference>
<sequence>MTTEVNSTKLERVAIRFAGDSGDGMQLTGDRFTSEAAAFGNDLATQPNFPAEIRAPQGTLPGVSSFQIQIADYDILTAGDRPDVLVAMNPAALKANLDDLPRGGMIIVNTDEFTKRNLAKVGYATSPLDDDSLEDYVVHPVAMSTLTVSAVEPAGLSRKDGERAKNMFALGLLSWMYNRPTHSIERFLQTKFAAKPQIAEGNLLAFKAGWNYGETTESFATTYEVSAATLPSATYRQVTGNTALAYGVVTAGRLASRDVFLGTYPITPASDILHELSKHRNLGVTTFQAEDEIAGIGAALGASIGGALGVTSTSGPGLALKSEAIGLAVMTEVPLLVIDVQRGGPSTGLPTKTEQSDLLQAMYGRNGESPVAVIAPCSPADCFDAAVDAARIAFTYRTPVLLLSDGAIANGSEPWAIPDVSEMDRIDPGCDTAPPVDGEFAPYARDRETLARAMAIPGTPGLEHRIGGLEKADGSGDISYDPANHDLMVRLRQAKIDGIAVPDAVVDDPSGEADLLLVGWGSSYGPIGEACRRARREGKKVAHVHVRNLNPLPANLGAVLRSYGTVVAPEMNLGQLAMILRARFLVDVHSVTKVRGLAFLGDELHEVIDSALAGTLREHELAKTADALASATYRSTGPRQEESV</sequence>
<protein>
    <submittedName>
        <fullName evidence="4">2-oxoacid:acceptor oxidoreductase subunit alpha</fullName>
    </submittedName>
</protein>
<dbReference type="InterPro" id="IPR050722">
    <property type="entry name" value="Pyruvate:ferred/Flavod_OxRd"/>
</dbReference>
<dbReference type="InterPro" id="IPR022367">
    <property type="entry name" value="2-oxoacid/accept_OxRdtase_asu"/>
</dbReference>
<keyword evidence="1" id="KW-0560">Oxidoreductase</keyword>
<evidence type="ECO:0000256" key="1">
    <source>
        <dbReference type="ARBA" id="ARBA00023002"/>
    </source>
</evidence>
<dbReference type="CDD" id="cd07034">
    <property type="entry name" value="TPP_PYR_PFOR_IOR-alpha_like"/>
    <property type="match status" value="1"/>
</dbReference>
<dbReference type="InterPro" id="IPR002869">
    <property type="entry name" value="Pyrv_flavodox_OxRed_cen"/>
</dbReference>
<evidence type="ECO:0000259" key="2">
    <source>
        <dbReference type="Pfam" id="PF01558"/>
    </source>
</evidence>
<dbReference type="NCBIfam" id="TIGR03710">
    <property type="entry name" value="OAFO_sf"/>
    <property type="match status" value="1"/>
</dbReference>
<comment type="caution">
    <text evidence="4">The sequence shown here is derived from an EMBL/GenBank/DDBJ whole genome shotgun (WGS) entry which is preliminary data.</text>
</comment>
<feature type="domain" description="Pyruvate flavodoxin/ferredoxin oxidoreductase pyrimidine binding" evidence="3">
    <location>
        <begin position="260"/>
        <end position="473"/>
    </location>
</feature>
<gene>
    <name evidence="4" type="ORF">R3Q59_10965</name>
</gene>
<feature type="domain" description="Pyruvate/ketoisovalerate oxidoreductase catalytic" evidence="2">
    <location>
        <begin position="22"/>
        <end position="209"/>
    </location>
</feature>
<dbReference type="SUPFAM" id="SSF52518">
    <property type="entry name" value="Thiamin diphosphate-binding fold (THDP-binding)"/>
    <property type="match status" value="1"/>
</dbReference>
<dbReference type="Gene3D" id="3.40.920.10">
    <property type="entry name" value="Pyruvate-ferredoxin oxidoreductase, PFOR, domain III"/>
    <property type="match status" value="1"/>
</dbReference>
<dbReference type="EMBL" id="JAWLKA010000005">
    <property type="protein sequence ID" value="MDV6281027.1"/>
    <property type="molecule type" value="Genomic_DNA"/>
</dbReference>
<evidence type="ECO:0000313" key="5">
    <source>
        <dbReference type="Proteomes" id="UP001185737"/>
    </source>
</evidence>
<dbReference type="InterPro" id="IPR002880">
    <property type="entry name" value="Pyrv_Fd/Flavodoxin_OxRdtase_N"/>
</dbReference>
<name>A0ABU4CCE5_RHOJO</name>
<dbReference type="Gene3D" id="3.40.50.920">
    <property type="match status" value="1"/>
</dbReference>
<dbReference type="PANTHER" id="PTHR32154:SF20">
    <property type="entry name" value="2-OXOGLUTARATE OXIDOREDUCTASE SUBUNIT KORA"/>
    <property type="match status" value="1"/>
</dbReference>
<dbReference type="SUPFAM" id="SSF53323">
    <property type="entry name" value="Pyruvate-ferredoxin oxidoreductase, PFOR, domain III"/>
    <property type="match status" value="1"/>
</dbReference>
<accession>A0ABU4CCE5</accession>
<dbReference type="PANTHER" id="PTHR32154">
    <property type="entry name" value="PYRUVATE-FLAVODOXIN OXIDOREDUCTASE-RELATED"/>
    <property type="match status" value="1"/>
</dbReference>
<dbReference type="InterPro" id="IPR029061">
    <property type="entry name" value="THDP-binding"/>
</dbReference>
<organism evidence="4 5">
    <name type="scientific">Rhodococcus jostii</name>
    <dbReference type="NCBI Taxonomy" id="132919"/>
    <lineage>
        <taxon>Bacteria</taxon>
        <taxon>Bacillati</taxon>
        <taxon>Actinomycetota</taxon>
        <taxon>Actinomycetes</taxon>
        <taxon>Mycobacteriales</taxon>
        <taxon>Nocardiaceae</taxon>
        <taxon>Rhodococcus</taxon>
    </lineage>
</organism>
<evidence type="ECO:0000313" key="4">
    <source>
        <dbReference type="EMBL" id="MDV6281027.1"/>
    </source>
</evidence>
<dbReference type="Pfam" id="PF01855">
    <property type="entry name" value="POR_N"/>
    <property type="match status" value="1"/>
</dbReference>